<dbReference type="InterPro" id="IPR000358">
    <property type="entry name" value="RNR_small_fam"/>
</dbReference>
<dbReference type="AlphaFoldDB" id="A0A3T0KQR2"/>
<name>A0A3T0KQR2_9BACI</name>
<dbReference type="Gene3D" id="1.10.620.20">
    <property type="entry name" value="Ribonucleotide Reductase, subunit A"/>
    <property type="match status" value="1"/>
</dbReference>
<dbReference type="SUPFAM" id="SSF47240">
    <property type="entry name" value="Ferritin-like"/>
    <property type="match status" value="1"/>
</dbReference>
<protein>
    <submittedName>
        <fullName evidence="2">Ribonucleotide-diphosphate reductase</fullName>
    </submittedName>
</protein>
<dbReference type="OrthoDB" id="5489780at2"/>
<evidence type="ECO:0000313" key="3">
    <source>
        <dbReference type="Proteomes" id="UP000283095"/>
    </source>
</evidence>
<evidence type="ECO:0000313" key="2">
    <source>
        <dbReference type="EMBL" id="AZV42716.1"/>
    </source>
</evidence>
<dbReference type="EMBL" id="CP026095">
    <property type="protein sequence ID" value="AZV42716.1"/>
    <property type="molecule type" value="Genomic_DNA"/>
</dbReference>
<dbReference type="Proteomes" id="UP000283095">
    <property type="component" value="Chromosome"/>
</dbReference>
<dbReference type="NCBIfam" id="NF006200">
    <property type="entry name" value="PRK08326.1-3"/>
    <property type="match status" value="1"/>
</dbReference>
<evidence type="ECO:0000256" key="1">
    <source>
        <dbReference type="ARBA" id="ARBA00001962"/>
    </source>
</evidence>
<accession>A0A3T0KQR2</accession>
<dbReference type="GO" id="GO:0016491">
    <property type="term" value="F:oxidoreductase activity"/>
    <property type="evidence" value="ECO:0007669"/>
    <property type="project" value="InterPro"/>
</dbReference>
<comment type="cofactor">
    <cofactor evidence="1">
        <name>Fe cation</name>
        <dbReference type="ChEBI" id="CHEBI:24875"/>
    </cofactor>
</comment>
<dbReference type="KEGG" id="pasa:BAOM_2107"/>
<dbReference type="GO" id="GO:0009263">
    <property type="term" value="P:deoxyribonucleotide biosynthetic process"/>
    <property type="evidence" value="ECO:0007669"/>
    <property type="project" value="InterPro"/>
</dbReference>
<dbReference type="InterPro" id="IPR009078">
    <property type="entry name" value="Ferritin-like_SF"/>
</dbReference>
<gene>
    <name evidence="2" type="ORF">BAOM_2107</name>
</gene>
<sequence length="291" mass="33644">MRHYVSTSQKGINRDSLPFKLYEKAKKFGTWDPNNIDFSKDKADWESLNTDQQDTLLQLISFFYGAEEAVTHDILPLIYAISKTGQYEEEMYLTTFLFEEAKHADFFSLLLQNIGIKRDLNSFLSPVYRKVFDEILPETMGRLLHDQSPEAIADASVVYNMFAEGVLAETGYWDFYESLAKIKKMPGLLEGITHIKRDESRHIGFGTFLLQRLISENPHLLDRILNKLQGLMPIAIKLSETMRFEEVSPFGVKKSDSQAFMAKQMNARIEVLKRARGKSLDEIYRTEIIFE</sequence>
<dbReference type="RefSeq" id="WP_127760134.1">
    <property type="nucleotide sequence ID" value="NZ_CP026095.1"/>
</dbReference>
<organism evidence="2 3">
    <name type="scientific">Peribacillus asahii</name>
    <dbReference type="NCBI Taxonomy" id="228899"/>
    <lineage>
        <taxon>Bacteria</taxon>
        <taxon>Bacillati</taxon>
        <taxon>Bacillota</taxon>
        <taxon>Bacilli</taxon>
        <taxon>Bacillales</taxon>
        <taxon>Bacillaceae</taxon>
        <taxon>Peribacillus</taxon>
    </lineage>
</organism>
<dbReference type="InterPro" id="IPR012348">
    <property type="entry name" value="RNR-like"/>
</dbReference>
<reference evidence="2 3" key="1">
    <citation type="submission" date="2018-01" db="EMBL/GenBank/DDBJ databases">
        <title>Bacillus asahii Genome sequencing and assembly.</title>
        <authorList>
            <person name="Jiang H."/>
            <person name="Feng Y."/>
            <person name="Zhao F."/>
            <person name="Lin X."/>
        </authorList>
    </citation>
    <scope>NUCLEOTIDE SEQUENCE [LARGE SCALE GENOMIC DNA]</scope>
    <source>
        <strain evidence="2 3">OM18</strain>
    </source>
</reference>
<proteinExistence type="predicted"/>
<dbReference type="Pfam" id="PF00268">
    <property type="entry name" value="Ribonuc_red_sm"/>
    <property type="match status" value="1"/>
</dbReference>